<feature type="compositionally biased region" description="Polar residues" evidence="6">
    <location>
        <begin position="1"/>
        <end position="17"/>
    </location>
</feature>
<proteinExistence type="predicted"/>
<keyword evidence="2" id="KW-0805">Transcription regulation</keyword>
<protein>
    <submittedName>
        <fullName evidence="8">Cyclic AMP-responsive element-binding protein 1</fullName>
    </submittedName>
</protein>
<dbReference type="Proteomes" id="UP000314294">
    <property type="component" value="Unassembled WGS sequence"/>
</dbReference>
<dbReference type="InterPro" id="IPR001630">
    <property type="entry name" value="Leuzip_CREB"/>
</dbReference>
<evidence type="ECO:0000256" key="6">
    <source>
        <dbReference type="SAM" id="MobiDB-lite"/>
    </source>
</evidence>
<gene>
    <name evidence="8" type="primary">CREB1_3</name>
    <name evidence="8" type="ORF">EYF80_053937</name>
</gene>
<comment type="caution">
    <text evidence="8">The sequence shown here is derived from an EMBL/GenBank/DDBJ whole genome shotgun (WGS) entry which is preliminary data.</text>
</comment>
<dbReference type="OrthoDB" id="5970722at2759"/>
<dbReference type="GO" id="GO:0000978">
    <property type="term" value="F:RNA polymerase II cis-regulatory region sequence-specific DNA binding"/>
    <property type="evidence" value="ECO:0007669"/>
    <property type="project" value="TreeGrafter"/>
</dbReference>
<feature type="region of interest" description="Disordered" evidence="6">
    <location>
        <begin position="1"/>
        <end position="36"/>
    </location>
</feature>
<keyword evidence="5" id="KW-0539">Nucleus</keyword>
<dbReference type="AlphaFoldDB" id="A0A4Z2F5Z6"/>
<evidence type="ECO:0000259" key="7">
    <source>
        <dbReference type="PROSITE" id="PS50953"/>
    </source>
</evidence>
<evidence type="ECO:0000313" key="9">
    <source>
        <dbReference type="Proteomes" id="UP000314294"/>
    </source>
</evidence>
<feature type="domain" description="KID" evidence="7">
    <location>
        <begin position="67"/>
        <end position="126"/>
    </location>
</feature>
<keyword evidence="4" id="KW-0804">Transcription</keyword>
<evidence type="ECO:0000313" key="8">
    <source>
        <dbReference type="EMBL" id="TNN35892.1"/>
    </source>
</evidence>
<evidence type="ECO:0000256" key="5">
    <source>
        <dbReference type="ARBA" id="ARBA00023242"/>
    </source>
</evidence>
<evidence type="ECO:0000256" key="2">
    <source>
        <dbReference type="ARBA" id="ARBA00023015"/>
    </source>
</evidence>
<evidence type="ECO:0000256" key="1">
    <source>
        <dbReference type="ARBA" id="ARBA00004123"/>
    </source>
</evidence>
<name>A0A4Z2F5Z6_9TELE</name>
<dbReference type="PROSITE" id="PS50953">
    <property type="entry name" value="KID"/>
    <property type="match status" value="1"/>
</dbReference>
<dbReference type="Pfam" id="PF02173">
    <property type="entry name" value="pKID"/>
    <property type="match status" value="1"/>
</dbReference>
<dbReference type="PANTHER" id="PTHR45879">
    <property type="entry name" value="CYCLIC AMP RESPONSE ELEMENT-BINDING PROTEIN B"/>
    <property type="match status" value="1"/>
</dbReference>
<accession>A0A4Z2F5Z6</accession>
<dbReference type="GO" id="GO:0000981">
    <property type="term" value="F:DNA-binding transcription factor activity, RNA polymerase II-specific"/>
    <property type="evidence" value="ECO:0007669"/>
    <property type="project" value="TreeGrafter"/>
</dbReference>
<dbReference type="InterPro" id="IPR003102">
    <property type="entry name" value="CREB1-like_pKID"/>
</dbReference>
<dbReference type="GO" id="GO:1990589">
    <property type="term" value="C:ATF4-CREB1 transcription factor complex"/>
    <property type="evidence" value="ECO:0007669"/>
    <property type="project" value="TreeGrafter"/>
</dbReference>
<reference evidence="8 9" key="1">
    <citation type="submission" date="2019-03" db="EMBL/GenBank/DDBJ databases">
        <title>First draft genome of Liparis tanakae, snailfish: a comprehensive survey of snailfish specific genes.</title>
        <authorList>
            <person name="Kim W."/>
            <person name="Song I."/>
            <person name="Jeong J.-H."/>
            <person name="Kim D."/>
            <person name="Kim S."/>
            <person name="Ryu S."/>
            <person name="Song J.Y."/>
            <person name="Lee S.K."/>
        </authorList>
    </citation>
    <scope>NUCLEOTIDE SEQUENCE [LARGE SCALE GENOMIC DNA]</scope>
    <source>
        <tissue evidence="8">Muscle</tissue>
    </source>
</reference>
<organism evidence="8 9">
    <name type="scientific">Liparis tanakae</name>
    <name type="common">Tanaka's snailfish</name>
    <dbReference type="NCBI Taxonomy" id="230148"/>
    <lineage>
        <taxon>Eukaryota</taxon>
        <taxon>Metazoa</taxon>
        <taxon>Chordata</taxon>
        <taxon>Craniata</taxon>
        <taxon>Vertebrata</taxon>
        <taxon>Euteleostomi</taxon>
        <taxon>Actinopterygii</taxon>
        <taxon>Neopterygii</taxon>
        <taxon>Teleostei</taxon>
        <taxon>Neoteleostei</taxon>
        <taxon>Acanthomorphata</taxon>
        <taxon>Eupercaria</taxon>
        <taxon>Perciformes</taxon>
        <taxon>Cottioidei</taxon>
        <taxon>Cottales</taxon>
        <taxon>Liparidae</taxon>
        <taxon>Liparis</taxon>
    </lineage>
</organism>
<dbReference type="EMBL" id="SRLO01001690">
    <property type="protein sequence ID" value="TNN35892.1"/>
    <property type="molecule type" value="Genomic_DNA"/>
</dbReference>
<feature type="compositionally biased region" description="Polar residues" evidence="6">
    <location>
        <begin position="142"/>
        <end position="161"/>
    </location>
</feature>
<comment type="subcellular location">
    <subcellularLocation>
        <location evidence="1">Nucleus</location>
    </subcellularLocation>
</comment>
<feature type="compositionally biased region" description="Acidic residues" evidence="6">
    <location>
        <begin position="120"/>
        <end position="140"/>
    </location>
</feature>
<evidence type="ECO:0000256" key="3">
    <source>
        <dbReference type="ARBA" id="ARBA00023125"/>
    </source>
</evidence>
<dbReference type="PANTHER" id="PTHR45879:SF3">
    <property type="entry name" value="CYCLIC AMP RESPONSE ELEMENT-BINDING PROTEIN B"/>
    <property type="match status" value="1"/>
</dbReference>
<sequence>MDTSLSPRPDSSLNGSVSDGEESRSEDSPASAESPGVTVVQLLDGRTVQVQGVIQAPQTSVIQAPHVQTMQIASVAEMEDDESVTDTQKRRVLLSRRPSYRKILNELSSDSPAVPKIEEERTEEEEDEDDDDEEEEEEEVSSAASATVPTIYQTSSGQYSQ</sequence>
<keyword evidence="3" id="KW-0238">DNA-binding</keyword>
<keyword evidence="9" id="KW-1185">Reference proteome</keyword>
<evidence type="ECO:0000256" key="4">
    <source>
        <dbReference type="ARBA" id="ARBA00023163"/>
    </source>
</evidence>
<feature type="region of interest" description="Disordered" evidence="6">
    <location>
        <begin position="104"/>
        <end position="161"/>
    </location>
</feature>